<dbReference type="InterPro" id="IPR052065">
    <property type="entry name" value="Compl_asym_regulator"/>
</dbReference>
<dbReference type="AlphaFoldDB" id="A0AAV4H1W2"/>
<organism evidence="4 5">
    <name type="scientific">Elysia marginata</name>
    <dbReference type="NCBI Taxonomy" id="1093978"/>
    <lineage>
        <taxon>Eukaryota</taxon>
        <taxon>Metazoa</taxon>
        <taxon>Spiralia</taxon>
        <taxon>Lophotrochozoa</taxon>
        <taxon>Mollusca</taxon>
        <taxon>Gastropoda</taxon>
        <taxon>Heterobranchia</taxon>
        <taxon>Euthyneura</taxon>
        <taxon>Panpulmonata</taxon>
        <taxon>Sacoglossa</taxon>
        <taxon>Placobranchoidea</taxon>
        <taxon>Plakobranchidae</taxon>
        <taxon>Elysia</taxon>
    </lineage>
</organism>
<dbReference type="SUPFAM" id="SSF49899">
    <property type="entry name" value="Concanavalin A-like lectins/glucanases"/>
    <property type="match status" value="1"/>
</dbReference>
<reference evidence="4 5" key="1">
    <citation type="journal article" date="2021" name="Elife">
        <title>Chloroplast acquisition without the gene transfer in kleptoplastic sea slugs, Plakobranchus ocellatus.</title>
        <authorList>
            <person name="Maeda T."/>
            <person name="Takahashi S."/>
            <person name="Yoshida T."/>
            <person name="Shimamura S."/>
            <person name="Takaki Y."/>
            <person name="Nagai Y."/>
            <person name="Toyoda A."/>
            <person name="Suzuki Y."/>
            <person name="Arimoto A."/>
            <person name="Ishii H."/>
            <person name="Satoh N."/>
            <person name="Nishiyama T."/>
            <person name="Hasebe M."/>
            <person name="Maruyama T."/>
            <person name="Minagawa J."/>
            <person name="Obokata J."/>
            <person name="Shigenobu S."/>
        </authorList>
    </citation>
    <scope>NUCLEOTIDE SEQUENCE [LARGE SCALE GENOMIC DNA]</scope>
</reference>
<dbReference type="PRINTS" id="PR01705">
    <property type="entry name" value="TSP1REPEAT"/>
</dbReference>
<dbReference type="PANTHER" id="PTHR22906:SF21">
    <property type="entry name" value="SEMA DOMAIN-CONTAINING PROTEIN"/>
    <property type="match status" value="1"/>
</dbReference>
<dbReference type="SMART" id="SM00209">
    <property type="entry name" value="TSP1"/>
    <property type="match status" value="6"/>
</dbReference>
<dbReference type="InterPro" id="IPR013320">
    <property type="entry name" value="ConA-like_dom_sf"/>
</dbReference>
<protein>
    <submittedName>
        <fullName evidence="4">Hemicentin-1</fullName>
    </submittedName>
</protein>
<evidence type="ECO:0000313" key="4">
    <source>
        <dbReference type="EMBL" id="GFR90780.1"/>
    </source>
</evidence>
<dbReference type="EMBL" id="BMAT01005309">
    <property type="protein sequence ID" value="GFR90780.1"/>
    <property type="molecule type" value="Genomic_DNA"/>
</dbReference>
<dbReference type="SUPFAM" id="SSF82895">
    <property type="entry name" value="TSP-1 type 1 repeat"/>
    <property type="match status" value="6"/>
</dbReference>
<dbReference type="PANTHER" id="PTHR22906">
    <property type="entry name" value="PROPERDIN"/>
    <property type="match status" value="1"/>
</dbReference>
<feature type="region of interest" description="Disordered" evidence="3">
    <location>
        <begin position="1"/>
        <end position="20"/>
    </location>
</feature>
<dbReference type="Gene3D" id="2.20.100.10">
    <property type="entry name" value="Thrombospondin type-1 (TSP1) repeat"/>
    <property type="match status" value="6"/>
</dbReference>
<name>A0AAV4H1W2_9GAST</name>
<sequence length="841" mass="93708">MVAFPSLPSGAGASSPSSPLSRTSAECQAFSDENDAFTDWSNFSPCSESCGKYGLKTSVRTCLNLDLCQRAGFKGTDEVITVPCYGGACPEPGGWSNWGFWTACSASCGTGRRTRMRRCDDPYPYNGADCLGPSVSESSCSGELCGKPPKEEEEEIEEGEEEEEAESDEEEELEDTKVPSGESGDEEIVENLELEENVGDALGEGSLQGLRRKKRSQRSRFPINMWTPNVSSIQARVNRFSLRKPTLGSLRFKNFSGLNYSAFYQSPKQLFEINTSYNLVSKPLKKDKISLHVKIKTFPNSRNRMHITHLPGSSRLLPSKFFTQSKLLGNVHSPVPESNSVPKKRLQFSEKVSASSEWTTVSMSSWGKRKRRSSLGPAWMRNNAGRMTQTRRFRSGRKDRKRFTPSATVRGKRSVVITKLKRKPDEISEDDPYDVPLNAELEYLYTTWTEWTLCSQTCGGGTRTRTRKCTNENIVCRGEISPVQFCNLDSCPFPGGWSAWESWNPCSVTCGQGVSQRYRACDHPLPKYGGACPGPRNESRPCTAPSSCSGNIFSWSDWTAWTTCSKTCGGGQRSRSRSLFMSAVNTREETSVCSQQPCPVHGMWAAWGGWAECSKACGLGRAFRDRTCTDPSPVYGGEPCRGQGSESMICYSGPCRDADDYGLLFEGAGYLVYPRRKHPTSFVMIFLRIKPLMIVGTVFHYYHLCKDDLHDCHVSIMASLTNRRVQLQAKVEKNGEMLSFKHPALLTKRKWQDIFVLVTEHWAELRVNDGEREAVRFSDNPTEEQNSSLNLVGELSVGANRQMSDGRSTVRLCKIILLLLIVYVDIGISLTPVACVEITRV</sequence>
<keyword evidence="5" id="KW-1185">Reference proteome</keyword>
<dbReference type="Gene3D" id="2.60.120.200">
    <property type="match status" value="1"/>
</dbReference>
<keyword evidence="2" id="KW-1015">Disulfide bond</keyword>
<keyword evidence="1" id="KW-0677">Repeat</keyword>
<accession>A0AAV4H1W2</accession>
<feature type="compositionally biased region" description="Acidic residues" evidence="3">
    <location>
        <begin position="151"/>
        <end position="174"/>
    </location>
</feature>
<dbReference type="Pfam" id="PF00090">
    <property type="entry name" value="TSP_1"/>
    <property type="match status" value="6"/>
</dbReference>
<evidence type="ECO:0000256" key="1">
    <source>
        <dbReference type="ARBA" id="ARBA00022737"/>
    </source>
</evidence>
<comment type="caution">
    <text evidence="4">The sequence shown here is derived from an EMBL/GenBank/DDBJ whole genome shotgun (WGS) entry which is preliminary data.</text>
</comment>
<evidence type="ECO:0000313" key="5">
    <source>
        <dbReference type="Proteomes" id="UP000762676"/>
    </source>
</evidence>
<gene>
    <name evidence="4" type="ORF">ElyMa_002576300</name>
</gene>
<dbReference type="InterPro" id="IPR000884">
    <property type="entry name" value="TSP1_rpt"/>
</dbReference>
<evidence type="ECO:0000256" key="2">
    <source>
        <dbReference type="ARBA" id="ARBA00023157"/>
    </source>
</evidence>
<dbReference type="InterPro" id="IPR036383">
    <property type="entry name" value="TSP1_rpt_sf"/>
</dbReference>
<proteinExistence type="predicted"/>
<evidence type="ECO:0000256" key="3">
    <source>
        <dbReference type="SAM" id="MobiDB-lite"/>
    </source>
</evidence>
<dbReference type="Proteomes" id="UP000762676">
    <property type="component" value="Unassembled WGS sequence"/>
</dbReference>
<dbReference type="FunFam" id="2.20.100.10:FF:000001">
    <property type="entry name" value="semaphorin-5A isoform X1"/>
    <property type="match status" value="3"/>
</dbReference>
<feature type="region of interest" description="Disordered" evidence="3">
    <location>
        <begin position="139"/>
        <end position="185"/>
    </location>
</feature>
<dbReference type="PROSITE" id="PS50092">
    <property type="entry name" value="TSP1"/>
    <property type="match status" value="6"/>
</dbReference>